<protein>
    <submittedName>
        <fullName evidence="2">Uncharacterized protein</fullName>
    </submittedName>
</protein>
<dbReference type="EMBL" id="NAJO01000005">
    <property type="protein sequence ID" value="OQO12066.1"/>
    <property type="molecule type" value="Genomic_DNA"/>
</dbReference>
<accession>A0A1V8TL21</accession>
<evidence type="ECO:0000313" key="2">
    <source>
        <dbReference type="EMBL" id="OQO12066.1"/>
    </source>
</evidence>
<feature type="region of interest" description="Disordered" evidence="1">
    <location>
        <begin position="1"/>
        <end position="27"/>
    </location>
</feature>
<feature type="compositionally biased region" description="Basic and acidic residues" evidence="1">
    <location>
        <begin position="149"/>
        <end position="158"/>
    </location>
</feature>
<organism evidence="2 3">
    <name type="scientific">Cryoendolithus antarcticus</name>
    <dbReference type="NCBI Taxonomy" id="1507870"/>
    <lineage>
        <taxon>Eukaryota</taxon>
        <taxon>Fungi</taxon>
        <taxon>Dikarya</taxon>
        <taxon>Ascomycota</taxon>
        <taxon>Pezizomycotina</taxon>
        <taxon>Dothideomycetes</taxon>
        <taxon>Dothideomycetidae</taxon>
        <taxon>Cladosporiales</taxon>
        <taxon>Cladosporiaceae</taxon>
        <taxon>Cryoendolithus</taxon>
    </lineage>
</organism>
<keyword evidence="3" id="KW-1185">Reference proteome</keyword>
<feature type="compositionally biased region" description="Gly residues" evidence="1">
    <location>
        <begin position="106"/>
        <end position="118"/>
    </location>
</feature>
<dbReference type="InParanoid" id="A0A1V8TL21"/>
<feature type="compositionally biased region" description="Basic residues" evidence="1">
    <location>
        <begin position="13"/>
        <end position="26"/>
    </location>
</feature>
<dbReference type="OrthoDB" id="3792558at2759"/>
<dbReference type="AlphaFoldDB" id="A0A1V8TL21"/>
<feature type="region of interest" description="Disordered" evidence="1">
    <location>
        <begin position="88"/>
        <end position="171"/>
    </location>
</feature>
<dbReference type="Proteomes" id="UP000192596">
    <property type="component" value="Unassembled WGS sequence"/>
</dbReference>
<evidence type="ECO:0000256" key="1">
    <source>
        <dbReference type="SAM" id="MobiDB-lite"/>
    </source>
</evidence>
<comment type="caution">
    <text evidence="2">The sequence shown here is derived from an EMBL/GenBank/DDBJ whole genome shotgun (WGS) entry which is preliminary data.</text>
</comment>
<reference evidence="3" key="1">
    <citation type="submission" date="2017-03" db="EMBL/GenBank/DDBJ databases">
        <title>Genomes of endolithic fungi from Antarctica.</title>
        <authorList>
            <person name="Coleine C."/>
            <person name="Masonjones S."/>
            <person name="Stajich J.E."/>
        </authorList>
    </citation>
    <scope>NUCLEOTIDE SEQUENCE [LARGE SCALE GENOMIC DNA]</scope>
    <source>
        <strain evidence="3">CCFEE 5527</strain>
    </source>
</reference>
<evidence type="ECO:0000313" key="3">
    <source>
        <dbReference type="Proteomes" id="UP000192596"/>
    </source>
</evidence>
<proteinExistence type="predicted"/>
<name>A0A1V8TL21_9PEZI</name>
<gene>
    <name evidence="2" type="ORF">B0A48_02705</name>
</gene>
<sequence length="227" mass="24481">MPLSRPVPIPRYSHTKGRRPPYRKTTRKELTPLQRAFVCGFLEAGGSGREITRRFDIPHNTALRVLKTARAKAEELGVGLVDGRCYETRERGHRARREGDDKEGGGGEGGQGVSGEEGETGRGGEGKGVIRVKSHMQGGCLIRGYVRKRPGEDAERGGRGNKKKVRTSSGIGEEVIDPSLQQGELQGMEGGTFDVGGAGMSDVDFASLYAATNGHHESYATIHRNAP</sequence>